<dbReference type="EMBL" id="QKKF02019844">
    <property type="protein sequence ID" value="RZF39495.1"/>
    <property type="molecule type" value="Genomic_DNA"/>
</dbReference>
<evidence type="ECO:0000313" key="3">
    <source>
        <dbReference type="Proteomes" id="UP000291343"/>
    </source>
</evidence>
<feature type="transmembrane region" description="Helical" evidence="1">
    <location>
        <begin position="46"/>
        <end position="67"/>
    </location>
</feature>
<keyword evidence="1" id="KW-0812">Transmembrane</keyword>
<protein>
    <submittedName>
        <fullName evidence="2">Uncharacterized protein</fullName>
    </submittedName>
</protein>
<evidence type="ECO:0000313" key="2">
    <source>
        <dbReference type="EMBL" id="RZF39495.1"/>
    </source>
</evidence>
<accession>A0A482X0X4</accession>
<sequence length="124" mass="13282">MISPLARMSLSIKSLLFQKGNPTAATINVVCPKARSFLDSDQQDSVIAYIILMIVAPGKAITVGWISNSASLAVHAMQTWHFFILLQGIKGAHSGLDFKSARLAVNAMTTWAGKLTQVDVVPGN</sequence>
<name>A0A482X0X4_LAOST</name>
<evidence type="ECO:0000256" key="1">
    <source>
        <dbReference type="SAM" id="Phobius"/>
    </source>
</evidence>
<keyword evidence="3" id="KW-1185">Reference proteome</keyword>
<reference evidence="2 3" key="1">
    <citation type="journal article" date="2017" name="Gigascience">
        <title>Genome sequence of the small brown planthopper, Laodelphax striatellus.</title>
        <authorList>
            <person name="Zhu J."/>
            <person name="Jiang F."/>
            <person name="Wang X."/>
            <person name="Yang P."/>
            <person name="Bao Y."/>
            <person name="Zhao W."/>
            <person name="Wang W."/>
            <person name="Lu H."/>
            <person name="Wang Q."/>
            <person name="Cui N."/>
            <person name="Li J."/>
            <person name="Chen X."/>
            <person name="Luo L."/>
            <person name="Yu J."/>
            <person name="Kang L."/>
            <person name="Cui F."/>
        </authorList>
    </citation>
    <scope>NUCLEOTIDE SEQUENCE [LARGE SCALE GENOMIC DNA]</scope>
    <source>
        <strain evidence="2">Lst14</strain>
    </source>
</reference>
<dbReference type="Proteomes" id="UP000291343">
    <property type="component" value="Unassembled WGS sequence"/>
</dbReference>
<organism evidence="2 3">
    <name type="scientific">Laodelphax striatellus</name>
    <name type="common">Small brown planthopper</name>
    <name type="synonym">Delphax striatella</name>
    <dbReference type="NCBI Taxonomy" id="195883"/>
    <lineage>
        <taxon>Eukaryota</taxon>
        <taxon>Metazoa</taxon>
        <taxon>Ecdysozoa</taxon>
        <taxon>Arthropoda</taxon>
        <taxon>Hexapoda</taxon>
        <taxon>Insecta</taxon>
        <taxon>Pterygota</taxon>
        <taxon>Neoptera</taxon>
        <taxon>Paraneoptera</taxon>
        <taxon>Hemiptera</taxon>
        <taxon>Auchenorrhyncha</taxon>
        <taxon>Fulgoroidea</taxon>
        <taxon>Delphacidae</taxon>
        <taxon>Criomorphinae</taxon>
        <taxon>Laodelphax</taxon>
    </lineage>
</organism>
<keyword evidence="1" id="KW-0472">Membrane</keyword>
<proteinExistence type="predicted"/>
<dbReference type="InParanoid" id="A0A482X0X4"/>
<gene>
    <name evidence="2" type="ORF">LSTR_LSTR001016</name>
</gene>
<dbReference type="AlphaFoldDB" id="A0A482X0X4"/>
<comment type="caution">
    <text evidence="2">The sequence shown here is derived from an EMBL/GenBank/DDBJ whole genome shotgun (WGS) entry which is preliminary data.</text>
</comment>
<keyword evidence="1" id="KW-1133">Transmembrane helix</keyword>